<organism evidence="1 2">
    <name type="scientific">Iphiclides podalirius</name>
    <name type="common">scarce swallowtail</name>
    <dbReference type="NCBI Taxonomy" id="110791"/>
    <lineage>
        <taxon>Eukaryota</taxon>
        <taxon>Metazoa</taxon>
        <taxon>Ecdysozoa</taxon>
        <taxon>Arthropoda</taxon>
        <taxon>Hexapoda</taxon>
        <taxon>Insecta</taxon>
        <taxon>Pterygota</taxon>
        <taxon>Neoptera</taxon>
        <taxon>Endopterygota</taxon>
        <taxon>Lepidoptera</taxon>
        <taxon>Glossata</taxon>
        <taxon>Ditrysia</taxon>
        <taxon>Papilionoidea</taxon>
        <taxon>Papilionidae</taxon>
        <taxon>Papilioninae</taxon>
        <taxon>Iphiclides</taxon>
    </lineage>
</organism>
<dbReference type="Proteomes" id="UP000837857">
    <property type="component" value="Chromosome 12"/>
</dbReference>
<dbReference type="InterPro" id="IPR029063">
    <property type="entry name" value="SAM-dependent_MTases_sf"/>
</dbReference>
<proteinExistence type="predicted"/>
<keyword evidence="2" id="KW-1185">Reference proteome</keyword>
<name>A0ABN8HWB2_9NEOP</name>
<dbReference type="SUPFAM" id="SSF53335">
    <property type="entry name" value="S-adenosyl-L-methionine-dependent methyltransferases"/>
    <property type="match status" value="1"/>
</dbReference>
<feature type="non-terminal residue" evidence="1">
    <location>
        <position position="167"/>
    </location>
</feature>
<dbReference type="EMBL" id="OW152824">
    <property type="protein sequence ID" value="CAH2040171.1"/>
    <property type="molecule type" value="Genomic_DNA"/>
</dbReference>
<sequence>MAGNFINCVMSFYKEKNWKAIVSRYHDHPERNKLLWVFPAEENFEFLRENLFKLGCDSVLSIGCGSGLLEWVITEATGIPVSGVEVDGAWWQCKYAPPTFIPLILTTTSMDSKVVSVLKDAKSTALLFCYFNNGQAFAEYLRHYSGVFMHRKRSGIVRILLLFIVKK</sequence>
<protein>
    <submittedName>
        <fullName evidence="1">Uncharacterized protein</fullName>
    </submittedName>
</protein>
<accession>A0ABN8HWB2</accession>
<evidence type="ECO:0000313" key="2">
    <source>
        <dbReference type="Proteomes" id="UP000837857"/>
    </source>
</evidence>
<evidence type="ECO:0000313" key="1">
    <source>
        <dbReference type="EMBL" id="CAH2040171.1"/>
    </source>
</evidence>
<gene>
    <name evidence="1" type="ORF">IPOD504_LOCUS2343</name>
</gene>
<reference evidence="1" key="1">
    <citation type="submission" date="2022-03" db="EMBL/GenBank/DDBJ databases">
        <authorList>
            <person name="Martin H S."/>
        </authorList>
    </citation>
    <scope>NUCLEOTIDE SEQUENCE</scope>
</reference>